<dbReference type="NCBIfam" id="TIGR00199">
    <property type="entry name" value="PncC_domain"/>
    <property type="match status" value="1"/>
</dbReference>
<dbReference type="KEGG" id="sdyn:Mal52_41710"/>
<dbReference type="AlphaFoldDB" id="A0A517ZT64"/>
<dbReference type="InterPro" id="IPR008136">
    <property type="entry name" value="CinA_C"/>
</dbReference>
<proteinExistence type="predicted"/>
<dbReference type="EC" id="3.5.1.42" evidence="2"/>
<keyword evidence="3" id="KW-1185">Reference proteome</keyword>
<dbReference type="GO" id="GO:0019159">
    <property type="term" value="F:nicotinamide-nucleotide amidase activity"/>
    <property type="evidence" value="ECO:0007669"/>
    <property type="project" value="UniProtKB-EC"/>
</dbReference>
<dbReference type="SUPFAM" id="SSF142433">
    <property type="entry name" value="CinA-like"/>
    <property type="match status" value="1"/>
</dbReference>
<accession>A0A517ZT64</accession>
<evidence type="ECO:0000313" key="3">
    <source>
        <dbReference type="Proteomes" id="UP000319383"/>
    </source>
</evidence>
<dbReference type="Pfam" id="PF02464">
    <property type="entry name" value="CinA"/>
    <property type="match status" value="1"/>
</dbReference>
<evidence type="ECO:0000259" key="1">
    <source>
        <dbReference type="Pfam" id="PF02464"/>
    </source>
</evidence>
<feature type="domain" description="CinA C-terminal" evidence="1">
    <location>
        <begin position="6"/>
        <end position="157"/>
    </location>
</feature>
<sequence length="168" mass="17884">MQSLDEITQALARTLADRQLRVVFAESCTAGLAAATLASVPGISAYLCGSAVTYREQTKQDWLRVSAEDLARFTAVSEPVARQMAAGVLENTVEADVSAAITGHLGPDAPAELDGVVYVAVAQRQAQTVRVTSVERVVLATSTRSERQREATGVLLNCLKSSVEMDFV</sequence>
<keyword evidence="2" id="KW-0378">Hydrolase</keyword>
<dbReference type="EMBL" id="CP036276">
    <property type="protein sequence ID" value="QDU45676.1"/>
    <property type="molecule type" value="Genomic_DNA"/>
</dbReference>
<organism evidence="2 3">
    <name type="scientific">Symmachiella dynata</name>
    <dbReference type="NCBI Taxonomy" id="2527995"/>
    <lineage>
        <taxon>Bacteria</taxon>
        <taxon>Pseudomonadati</taxon>
        <taxon>Planctomycetota</taxon>
        <taxon>Planctomycetia</taxon>
        <taxon>Planctomycetales</taxon>
        <taxon>Planctomycetaceae</taxon>
        <taxon>Symmachiella</taxon>
    </lineage>
</organism>
<evidence type="ECO:0000313" key="2">
    <source>
        <dbReference type="EMBL" id="QDU45676.1"/>
    </source>
</evidence>
<reference evidence="2 3" key="1">
    <citation type="submission" date="2019-02" db="EMBL/GenBank/DDBJ databases">
        <title>Deep-cultivation of Planctomycetes and their phenomic and genomic characterization uncovers novel biology.</title>
        <authorList>
            <person name="Wiegand S."/>
            <person name="Jogler M."/>
            <person name="Boedeker C."/>
            <person name="Pinto D."/>
            <person name="Vollmers J."/>
            <person name="Rivas-Marin E."/>
            <person name="Kohn T."/>
            <person name="Peeters S.H."/>
            <person name="Heuer A."/>
            <person name="Rast P."/>
            <person name="Oberbeckmann S."/>
            <person name="Bunk B."/>
            <person name="Jeske O."/>
            <person name="Meyerdierks A."/>
            <person name="Storesund J.E."/>
            <person name="Kallscheuer N."/>
            <person name="Luecker S."/>
            <person name="Lage O.M."/>
            <person name="Pohl T."/>
            <person name="Merkel B.J."/>
            <person name="Hornburger P."/>
            <person name="Mueller R.-W."/>
            <person name="Bruemmer F."/>
            <person name="Labrenz M."/>
            <person name="Spormann A.M."/>
            <person name="Op den Camp H."/>
            <person name="Overmann J."/>
            <person name="Amann R."/>
            <person name="Jetten M.S.M."/>
            <person name="Mascher T."/>
            <person name="Medema M.H."/>
            <person name="Devos D.P."/>
            <person name="Kaster A.-K."/>
            <person name="Ovreas L."/>
            <person name="Rohde M."/>
            <person name="Galperin M.Y."/>
            <person name="Jogler C."/>
        </authorList>
    </citation>
    <scope>NUCLEOTIDE SEQUENCE [LARGE SCALE GENOMIC DNA]</scope>
    <source>
        <strain evidence="2 3">Mal52</strain>
    </source>
</reference>
<dbReference type="InterPro" id="IPR036653">
    <property type="entry name" value="CinA-like_C"/>
</dbReference>
<gene>
    <name evidence="2" type="primary">pncC</name>
    <name evidence="2" type="ORF">Mal52_41710</name>
</gene>
<name>A0A517ZT64_9PLAN</name>
<dbReference type="OrthoDB" id="281405at2"/>
<dbReference type="Gene3D" id="3.90.950.20">
    <property type="entry name" value="CinA-like"/>
    <property type="match status" value="1"/>
</dbReference>
<dbReference type="Proteomes" id="UP000319383">
    <property type="component" value="Chromosome"/>
</dbReference>
<protein>
    <submittedName>
        <fullName evidence="2">Nicotinamide-nucleotide amidohydrolase PncC</fullName>
        <ecNumber evidence="2">3.5.1.42</ecNumber>
    </submittedName>
</protein>
<dbReference type="RefSeq" id="WP_145378222.1">
    <property type="nucleotide sequence ID" value="NZ_CP036270.1"/>
</dbReference>